<dbReference type="Proteomes" id="UP000624404">
    <property type="component" value="Unassembled WGS sequence"/>
</dbReference>
<keyword evidence="2" id="KW-1185">Reference proteome</keyword>
<gene>
    <name evidence="1" type="ORF">SCLTRI_LOCUS5834</name>
</gene>
<dbReference type="EMBL" id="CAJHIA010000017">
    <property type="protein sequence ID" value="CAD6446121.1"/>
    <property type="molecule type" value="Genomic_DNA"/>
</dbReference>
<name>A0A8H2VXU1_9HELO</name>
<protein>
    <submittedName>
        <fullName evidence="1">26a9404d-9e45-4dd9-aaa0-dc1b515c5582</fullName>
    </submittedName>
</protein>
<sequence>MFVSSPWCSEDGILESGEASEYIDVVEDIMLAQLLNQLQISSRAIREQVIFAVIEYRARVHMDGEDVGIRPCATR</sequence>
<reference evidence="1" key="1">
    <citation type="submission" date="2020-10" db="EMBL/GenBank/DDBJ databases">
        <authorList>
            <person name="Kusch S."/>
        </authorList>
    </citation>
    <scope>NUCLEOTIDE SEQUENCE</scope>
    <source>
        <strain evidence="1">SwB9</strain>
    </source>
</reference>
<accession>A0A8H2VXU1</accession>
<comment type="caution">
    <text evidence="1">The sequence shown here is derived from an EMBL/GenBank/DDBJ whole genome shotgun (WGS) entry which is preliminary data.</text>
</comment>
<dbReference type="AlphaFoldDB" id="A0A8H2VXU1"/>
<evidence type="ECO:0000313" key="1">
    <source>
        <dbReference type="EMBL" id="CAD6446121.1"/>
    </source>
</evidence>
<proteinExistence type="predicted"/>
<organism evidence="1 2">
    <name type="scientific">Sclerotinia trifoliorum</name>
    <dbReference type="NCBI Taxonomy" id="28548"/>
    <lineage>
        <taxon>Eukaryota</taxon>
        <taxon>Fungi</taxon>
        <taxon>Dikarya</taxon>
        <taxon>Ascomycota</taxon>
        <taxon>Pezizomycotina</taxon>
        <taxon>Leotiomycetes</taxon>
        <taxon>Helotiales</taxon>
        <taxon>Sclerotiniaceae</taxon>
        <taxon>Sclerotinia</taxon>
    </lineage>
</organism>
<evidence type="ECO:0000313" key="2">
    <source>
        <dbReference type="Proteomes" id="UP000624404"/>
    </source>
</evidence>